<dbReference type="WBParaSite" id="MCU_008701-RA">
    <property type="protein sequence ID" value="MCU_008701-RA"/>
    <property type="gene ID" value="MCU_008701"/>
</dbReference>
<evidence type="ECO:0000313" key="1">
    <source>
        <dbReference type="WBParaSite" id="MCU_008701-RA"/>
    </source>
</evidence>
<organism evidence="1">
    <name type="scientific">Mesocestoides corti</name>
    <name type="common">Flatworm</name>
    <dbReference type="NCBI Taxonomy" id="53468"/>
    <lineage>
        <taxon>Eukaryota</taxon>
        <taxon>Metazoa</taxon>
        <taxon>Spiralia</taxon>
        <taxon>Lophotrochozoa</taxon>
        <taxon>Platyhelminthes</taxon>
        <taxon>Cestoda</taxon>
        <taxon>Eucestoda</taxon>
        <taxon>Cyclophyllidea</taxon>
        <taxon>Mesocestoididae</taxon>
        <taxon>Mesocestoides</taxon>
    </lineage>
</organism>
<dbReference type="AlphaFoldDB" id="A0A5K3FI62"/>
<name>A0A5K3FI62_MESCO</name>
<proteinExistence type="predicted"/>
<protein>
    <submittedName>
        <fullName evidence="1">Uncharacterized protein</fullName>
    </submittedName>
</protein>
<accession>A0A5K3FI62</accession>
<sequence>MWISGSVRLNISSIINSAEIKPEAKDCFTPQREAVERRLRAQTLFTTLGSANPLSLGVHLACKEEL</sequence>
<reference evidence="1" key="1">
    <citation type="submission" date="2019-11" db="UniProtKB">
        <authorList>
            <consortium name="WormBaseParasite"/>
        </authorList>
    </citation>
    <scope>IDENTIFICATION</scope>
</reference>